<accession>A0AA35XHN7</accession>
<dbReference type="AlphaFoldDB" id="A0AA35XHN7"/>
<sequence length="68" mass="7452">MSALIYGIIAVTLDIGGQAMFYTIGAIIKFVDERKDNKDAKAVERVSSNPALVQQVIQNAQNTPTKER</sequence>
<dbReference type="Proteomes" id="UP001174909">
    <property type="component" value="Unassembled WGS sequence"/>
</dbReference>
<keyword evidence="1" id="KW-0812">Transmembrane</keyword>
<gene>
    <name evidence="2" type="ORF">GBAR_LOCUS28858</name>
</gene>
<comment type="caution">
    <text evidence="2">The sequence shown here is derived from an EMBL/GenBank/DDBJ whole genome shotgun (WGS) entry which is preliminary data.</text>
</comment>
<proteinExistence type="predicted"/>
<reference evidence="2" key="1">
    <citation type="submission" date="2023-03" db="EMBL/GenBank/DDBJ databases">
        <authorList>
            <person name="Steffen K."/>
            <person name="Cardenas P."/>
        </authorList>
    </citation>
    <scope>NUCLEOTIDE SEQUENCE</scope>
</reference>
<evidence type="ECO:0000313" key="3">
    <source>
        <dbReference type="Proteomes" id="UP001174909"/>
    </source>
</evidence>
<evidence type="ECO:0000256" key="1">
    <source>
        <dbReference type="SAM" id="Phobius"/>
    </source>
</evidence>
<evidence type="ECO:0000313" key="2">
    <source>
        <dbReference type="EMBL" id="CAI8052736.1"/>
    </source>
</evidence>
<keyword evidence="1" id="KW-0472">Membrane</keyword>
<keyword evidence="3" id="KW-1185">Reference proteome</keyword>
<dbReference type="EMBL" id="CASHTH010004034">
    <property type="protein sequence ID" value="CAI8052736.1"/>
    <property type="molecule type" value="Genomic_DNA"/>
</dbReference>
<protein>
    <submittedName>
        <fullName evidence="2">Uncharacterized protein</fullName>
    </submittedName>
</protein>
<name>A0AA35XHN7_GEOBA</name>
<feature type="transmembrane region" description="Helical" evidence="1">
    <location>
        <begin position="6"/>
        <end position="28"/>
    </location>
</feature>
<organism evidence="2 3">
    <name type="scientific">Geodia barretti</name>
    <name type="common">Barrett's horny sponge</name>
    <dbReference type="NCBI Taxonomy" id="519541"/>
    <lineage>
        <taxon>Eukaryota</taxon>
        <taxon>Metazoa</taxon>
        <taxon>Porifera</taxon>
        <taxon>Demospongiae</taxon>
        <taxon>Heteroscleromorpha</taxon>
        <taxon>Tetractinellida</taxon>
        <taxon>Astrophorina</taxon>
        <taxon>Geodiidae</taxon>
        <taxon>Geodia</taxon>
    </lineage>
</organism>
<keyword evidence="1" id="KW-1133">Transmembrane helix</keyword>